<evidence type="ECO:0000313" key="11">
    <source>
        <dbReference type="EMBL" id="HGZ80223.1"/>
    </source>
</evidence>
<keyword evidence="7 9" id="KW-0326">Glycosidase</keyword>
<dbReference type="InterPro" id="IPR001000">
    <property type="entry name" value="GH10_dom"/>
</dbReference>
<name>A0A832I741_9THEM</name>
<dbReference type="EC" id="3.2.1.8" evidence="9"/>
<keyword evidence="8 9" id="KW-0624">Polysaccharide degradation</keyword>
<evidence type="ECO:0000256" key="7">
    <source>
        <dbReference type="ARBA" id="ARBA00023295"/>
    </source>
</evidence>
<dbReference type="SUPFAM" id="SSF51445">
    <property type="entry name" value="(Trans)glycosidases"/>
    <property type="match status" value="1"/>
</dbReference>
<dbReference type="PANTHER" id="PTHR31490">
    <property type="entry name" value="GLYCOSYL HYDROLASE"/>
    <property type="match status" value="1"/>
</dbReference>
<keyword evidence="6 9" id="KW-0119">Carbohydrate metabolism</keyword>
<keyword evidence="3 11" id="KW-0858">Xylan degradation</keyword>
<dbReference type="InterPro" id="IPR044846">
    <property type="entry name" value="GH10"/>
</dbReference>
<evidence type="ECO:0000259" key="10">
    <source>
        <dbReference type="PROSITE" id="PS51760"/>
    </source>
</evidence>
<dbReference type="Gene3D" id="3.20.20.80">
    <property type="entry name" value="Glycosidases"/>
    <property type="match status" value="1"/>
</dbReference>
<protein>
    <recommendedName>
        <fullName evidence="9">Beta-xylanase</fullName>
        <ecNumber evidence="9">3.2.1.8</ecNumber>
    </recommendedName>
</protein>
<accession>A0A832I741</accession>
<evidence type="ECO:0000256" key="4">
    <source>
        <dbReference type="ARBA" id="ARBA00022729"/>
    </source>
</evidence>
<comment type="caution">
    <text evidence="11">The sequence shown here is derived from an EMBL/GenBank/DDBJ whole genome shotgun (WGS) entry which is preliminary data.</text>
</comment>
<dbReference type="AlphaFoldDB" id="A0A832I741"/>
<dbReference type="InterPro" id="IPR017853">
    <property type="entry name" value="GH"/>
</dbReference>
<evidence type="ECO:0000256" key="8">
    <source>
        <dbReference type="ARBA" id="ARBA00023326"/>
    </source>
</evidence>
<reference evidence="11" key="1">
    <citation type="journal article" date="2020" name="mSystems">
        <title>Genome- and Community-Level Interaction Insights into Carbon Utilization and Element Cycling Functions of Hydrothermarchaeota in Hydrothermal Sediment.</title>
        <authorList>
            <person name="Zhou Z."/>
            <person name="Liu Y."/>
            <person name="Xu W."/>
            <person name="Pan J."/>
            <person name="Luo Z.H."/>
            <person name="Li M."/>
        </authorList>
    </citation>
    <scope>NUCLEOTIDE SEQUENCE [LARGE SCALE GENOMIC DNA]</scope>
    <source>
        <strain evidence="11">SpSt-86</strain>
    </source>
</reference>
<evidence type="ECO:0000256" key="2">
    <source>
        <dbReference type="ARBA" id="ARBA00007495"/>
    </source>
</evidence>
<gene>
    <name evidence="11" type="ORF">ENW55_09625</name>
</gene>
<keyword evidence="4" id="KW-0732">Signal</keyword>
<dbReference type="GO" id="GO:0045493">
    <property type="term" value="P:xylan catabolic process"/>
    <property type="evidence" value="ECO:0007669"/>
    <property type="project" value="UniProtKB-KW"/>
</dbReference>
<proteinExistence type="inferred from homology"/>
<comment type="similarity">
    <text evidence="2 9">Belongs to the glycosyl hydrolase 10 (cellulase F) family.</text>
</comment>
<dbReference type="PRINTS" id="PR00134">
    <property type="entry name" value="GLHYDRLASE10"/>
</dbReference>
<dbReference type="Pfam" id="PF00331">
    <property type="entry name" value="Glyco_hydro_10"/>
    <property type="match status" value="1"/>
</dbReference>
<comment type="catalytic activity">
    <reaction evidence="1 9">
        <text>Endohydrolysis of (1-&gt;4)-beta-D-xylosidic linkages in xylans.</text>
        <dbReference type="EC" id="3.2.1.8"/>
    </reaction>
</comment>
<dbReference type="EMBL" id="DTKQ01000054">
    <property type="protein sequence ID" value="HGZ80223.1"/>
    <property type="molecule type" value="Genomic_DNA"/>
</dbReference>
<evidence type="ECO:0000256" key="9">
    <source>
        <dbReference type="RuleBase" id="RU361174"/>
    </source>
</evidence>
<evidence type="ECO:0000256" key="5">
    <source>
        <dbReference type="ARBA" id="ARBA00022801"/>
    </source>
</evidence>
<dbReference type="PROSITE" id="PS51760">
    <property type="entry name" value="GH10_2"/>
    <property type="match status" value="1"/>
</dbReference>
<keyword evidence="5 9" id="KW-0378">Hydrolase</keyword>
<sequence>MLQSAGRNSNLFTGGEVVRKLFFAVVLVLVATCSASNGLEGESLRSLAEKLGIYIGYASINHFWTIPDSNRYMEMARREFNILTPENQMKWDSIHPEPDRYNFSYAERHVEFALENNMLVHGHTLVWHNQLPFWLNRQWTKEELLKVLEDHIKTVVGHFRGRVKIWDVVNEAVSDMGSYRETIWYKTIGPEYIEKAFVWARQADPEAILIYNDYNIETINPKSNFTYQLIKELKEKGVPIDGIGFQMHIDINGIDYDSFRNNLKRFADLGLKLYITEMDVRIPKSATQKDLDRQAEIYAKIFEICLENPAVQAIQFWGFTDKYSWVPGFFAGYDHALIFDKDYNPKPAYFAIKRVLEAKVSKGR</sequence>
<evidence type="ECO:0000256" key="6">
    <source>
        <dbReference type="ARBA" id="ARBA00023277"/>
    </source>
</evidence>
<organism evidence="11">
    <name type="scientific">Pseudothermotoga hypogea</name>
    <dbReference type="NCBI Taxonomy" id="57487"/>
    <lineage>
        <taxon>Bacteria</taxon>
        <taxon>Thermotogati</taxon>
        <taxon>Thermotogota</taxon>
        <taxon>Thermotogae</taxon>
        <taxon>Thermotogales</taxon>
        <taxon>Thermotogaceae</taxon>
        <taxon>Pseudothermotoga</taxon>
    </lineage>
</organism>
<dbReference type="PANTHER" id="PTHR31490:SF88">
    <property type="entry name" value="BETA-XYLANASE"/>
    <property type="match status" value="1"/>
</dbReference>
<feature type="domain" description="GH10" evidence="10">
    <location>
        <begin position="41"/>
        <end position="355"/>
    </location>
</feature>
<evidence type="ECO:0000256" key="3">
    <source>
        <dbReference type="ARBA" id="ARBA00022651"/>
    </source>
</evidence>
<dbReference type="GO" id="GO:0031176">
    <property type="term" value="F:endo-1,4-beta-xylanase activity"/>
    <property type="evidence" value="ECO:0007669"/>
    <property type="project" value="UniProtKB-EC"/>
</dbReference>
<evidence type="ECO:0000256" key="1">
    <source>
        <dbReference type="ARBA" id="ARBA00000681"/>
    </source>
</evidence>
<dbReference type="SMART" id="SM00633">
    <property type="entry name" value="Glyco_10"/>
    <property type="match status" value="1"/>
</dbReference>